<dbReference type="AlphaFoldDB" id="A0ABC9ZJS4"/>
<gene>
    <name evidence="1" type="ORF">Cst04h_04210</name>
    <name evidence="2" type="ORF">I6I72_06100</name>
</gene>
<dbReference type="EMBL" id="CP068158">
    <property type="protein sequence ID" value="QQU78071.1"/>
    <property type="molecule type" value="Genomic_DNA"/>
</dbReference>
<dbReference type="Proteomes" id="UP000595757">
    <property type="component" value="Chromosome"/>
</dbReference>
<reference evidence="1 3" key="1">
    <citation type="submission" date="2019-06" db="EMBL/GenBank/DDBJ databases">
        <title>Draft genome sequence of Corynebacterium striatum NBRC 15291.</title>
        <authorList>
            <person name="Miura T."/>
            <person name="Furukawa M."/>
            <person name="Shimamura M."/>
            <person name="Ohyama Y."/>
            <person name="Yamazoe A."/>
            <person name="Kawasaki H."/>
        </authorList>
    </citation>
    <scope>NUCLEOTIDE SEQUENCE [LARGE SCALE GENOMIC DNA]</scope>
    <source>
        <strain evidence="1 3">NBRC 15291</strain>
    </source>
</reference>
<reference evidence="2 4" key="2">
    <citation type="submission" date="2021-01" db="EMBL/GenBank/DDBJ databases">
        <title>FDA dAtabase for Regulatory Grade micrObial Sequences (FDA-ARGOS): Supporting development and validation of Infectious Disease Dx tests.</title>
        <authorList>
            <person name="Sproer C."/>
            <person name="Gronow S."/>
            <person name="Severitt S."/>
            <person name="Schroder I."/>
            <person name="Tallon L."/>
            <person name="Sadzewicz L."/>
            <person name="Zhao X."/>
            <person name="Boylan J."/>
            <person name="Ott S."/>
            <person name="Bowen H."/>
            <person name="Vavikolanu K."/>
            <person name="Mehta A."/>
            <person name="Aluvathingal J."/>
            <person name="Nadendla S."/>
            <person name="Lowell S."/>
            <person name="Myers T."/>
            <person name="Yan Y."/>
            <person name="Sichtig H."/>
        </authorList>
    </citation>
    <scope>NUCLEOTIDE SEQUENCE [LARGE SCALE GENOMIC DNA]</scope>
    <source>
        <strain evidence="2 4">FDAARGOS_1115</strain>
    </source>
</reference>
<evidence type="ECO:0000313" key="2">
    <source>
        <dbReference type="EMBL" id="QQU78071.1"/>
    </source>
</evidence>
<dbReference type="Proteomes" id="UP000315234">
    <property type="component" value="Unassembled WGS sequence"/>
</dbReference>
<organism evidence="1 3">
    <name type="scientific">Corynebacterium striatum</name>
    <dbReference type="NCBI Taxonomy" id="43770"/>
    <lineage>
        <taxon>Bacteria</taxon>
        <taxon>Bacillati</taxon>
        <taxon>Actinomycetota</taxon>
        <taxon>Actinomycetes</taxon>
        <taxon>Mycobacteriales</taxon>
        <taxon>Corynebacteriaceae</taxon>
        <taxon>Corynebacterium</taxon>
    </lineage>
</organism>
<accession>A0ABC9ZJS4</accession>
<dbReference type="RefSeq" id="WP_034657654.1">
    <property type="nucleotide sequence ID" value="NZ_BJLD01000001.1"/>
</dbReference>
<evidence type="ECO:0000313" key="3">
    <source>
        <dbReference type="Proteomes" id="UP000315234"/>
    </source>
</evidence>
<evidence type="ECO:0000313" key="1">
    <source>
        <dbReference type="EMBL" id="GEA42251.1"/>
    </source>
</evidence>
<keyword evidence="4" id="KW-1185">Reference proteome</keyword>
<protein>
    <submittedName>
        <fullName evidence="1">Uncharacterized protein</fullName>
    </submittedName>
</protein>
<proteinExistence type="predicted"/>
<name>A0ABC9ZJS4_CORST</name>
<sequence>MAETWSSEIFYQEIRHLLKRYFPSENCVSPDDVEVRATWKTSKYAYCVFSVKSAQGLAYVGMEFALIPRHTLESGESYSSEGRTAVTGWGDQLAGNAVAPYLDYGSDDKIEWIGGERDYDPKHFTELKKMKSEGADIYLPLATHN</sequence>
<dbReference type="EMBL" id="BJLD01000001">
    <property type="protein sequence ID" value="GEA42251.1"/>
    <property type="molecule type" value="Genomic_DNA"/>
</dbReference>
<evidence type="ECO:0000313" key="4">
    <source>
        <dbReference type="Proteomes" id="UP000595757"/>
    </source>
</evidence>